<evidence type="ECO:0000256" key="3">
    <source>
        <dbReference type="ARBA" id="ARBA00020352"/>
    </source>
</evidence>
<feature type="binding site" evidence="18">
    <location>
        <position position="34"/>
    </location>
    <ligand>
        <name>substrate</name>
    </ligand>
</feature>
<evidence type="ECO:0000256" key="16">
    <source>
        <dbReference type="ARBA" id="ARBA00049244"/>
    </source>
</evidence>
<dbReference type="GO" id="GO:0003677">
    <property type="term" value="F:DNA binding"/>
    <property type="evidence" value="ECO:0007669"/>
    <property type="project" value="InterPro"/>
</dbReference>
<evidence type="ECO:0000256" key="19">
    <source>
        <dbReference type="PIRSR" id="PIRSR606309-3"/>
    </source>
</evidence>
<feature type="binding site" evidence="18">
    <location>
        <position position="36"/>
    </location>
    <ligand>
        <name>substrate</name>
    </ligand>
</feature>
<dbReference type="GO" id="GO:0003887">
    <property type="term" value="F:DNA-directed DNA polymerase activity"/>
    <property type="evidence" value="ECO:0007669"/>
    <property type="project" value="UniProtKB-KW"/>
</dbReference>
<evidence type="ECO:0000256" key="8">
    <source>
        <dbReference type="ARBA" id="ARBA00022723"/>
    </source>
</evidence>
<keyword evidence="8 19" id="KW-0479">Metal-binding</keyword>
<sequence length="257" mass="28690">MNQKGVWGISPRWVWARAQYFLGKAVPMREIVLDTETTGFDPLSGHRLVEIGCVELFNHLPTGSVFHRYCNPERDMPEEAFKVHGLSADFLSDKPLFAEIVADFLEFIGDVPLVIHNAEFDMRFINAELTRLGFPPLPMSRSIDTVMMARKRFPGAQANLDALCRRFEIDNTHRTKHGALLDSELLAEVYLQLIGGRQPGLELGGGKGNGAGGTANASTHQVTREFREPRPHGPTEEETAAHTAFVAKLKNAVWLRE</sequence>
<evidence type="ECO:0000313" key="22">
    <source>
        <dbReference type="EMBL" id="BAE53349.1"/>
    </source>
</evidence>
<evidence type="ECO:0000256" key="5">
    <source>
        <dbReference type="ARBA" id="ARBA00022695"/>
    </source>
</evidence>
<dbReference type="FunFam" id="3.30.420.10:FF:000012">
    <property type="entry name" value="DNA polymerase III subunit epsilon"/>
    <property type="match status" value="1"/>
</dbReference>
<feature type="binding site" evidence="18">
    <location>
        <position position="79"/>
    </location>
    <ligand>
        <name>substrate</name>
    </ligand>
</feature>
<keyword evidence="13 19" id="KW-0464">Manganese</keyword>
<evidence type="ECO:0000256" key="2">
    <source>
        <dbReference type="ARBA" id="ARBA00012417"/>
    </source>
</evidence>
<proteinExistence type="predicted"/>
<dbReference type="InterPro" id="IPR006054">
    <property type="entry name" value="DnaQ"/>
</dbReference>
<evidence type="ECO:0000256" key="6">
    <source>
        <dbReference type="ARBA" id="ARBA00022705"/>
    </source>
</evidence>
<comment type="subunit">
    <text evidence="15 20">DNA polymerase III contains a core (composed of alpha, epsilon and theta chains) that associates with a tau subunit. This core dimerizes to form the POLIII' complex. PolIII' associates with the gamma complex (composed of gamma, delta, delta', psi and chi chains) and with the beta chain to form the complete DNA polymerase III complex.</text>
</comment>
<evidence type="ECO:0000256" key="9">
    <source>
        <dbReference type="ARBA" id="ARBA00022801"/>
    </source>
</evidence>
<dbReference type="EC" id="2.7.7.7" evidence="2 20"/>
<dbReference type="HOGENOM" id="CLU_047806_2_1_5"/>
<feature type="binding site" evidence="19">
    <location>
        <position position="182"/>
    </location>
    <ligand>
        <name>a divalent metal cation</name>
        <dbReference type="ChEBI" id="CHEBI:60240"/>
        <label>1</label>
        <note>catalytic</note>
    </ligand>
</feature>
<dbReference type="GO" id="GO:0005829">
    <property type="term" value="C:cytosol"/>
    <property type="evidence" value="ECO:0007669"/>
    <property type="project" value="TreeGrafter"/>
</dbReference>
<feature type="active site" description="Proton acceptor" evidence="17">
    <location>
        <position position="177"/>
    </location>
</feature>
<evidence type="ECO:0000256" key="15">
    <source>
        <dbReference type="ARBA" id="ARBA00026073"/>
    </source>
</evidence>
<protein>
    <recommendedName>
        <fullName evidence="3 20">DNA polymerase III subunit epsilon</fullName>
        <ecNumber evidence="2 20">2.7.7.7</ecNumber>
    </recommendedName>
</protein>
<evidence type="ECO:0000256" key="14">
    <source>
        <dbReference type="ARBA" id="ARBA00025483"/>
    </source>
</evidence>
<evidence type="ECO:0000256" key="13">
    <source>
        <dbReference type="ARBA" id="ARBA00023211"/>
    </source>
</evidence>
<dbReference type="GO" id="GO:0046872">
    <property type="term" value="F:metal ion binding"/>
    <property type="evidence" value="ECO:0007669"/>
    <property type="project" value="UniProtKB-KW"/>
</dbReference>
<dbReference type="InterPro" id="IPR036397">
    <property type="entry name" value="RNaseH_sf"/>
</dbReference>
<evidence type="ECO:0000313" key="23">
    <source>
        <dbReference type="Proteomes" id="UP000007058"/>
    </source>
</evidence>
<dbReference type="NCBIfam" id="TIGR01406">
    <property type="entry name" value="dnaQ_proteo"/>
    <property type="match status" value="1"/>
</dbReference>
<dbReference type="KEGG" id="mag:amb4545"/>
<comment type="function">
    <text evidence="14 20">DNA polymerase III is a complex, multichain enzyme responsible for most of the replicative synthesis in bacteria. The epsilon subunit contain the editing function and is a proofreading 3'-5' exonuclease.</text>
</comment>
<dbReference type="PANTHER" id="PTHR30231:SF41">
    <property type="entry name" value="DNA POLYMERASE III SUBUNIT EPSILON"/>
    <property type="match status" value="1"/>
</dbReference>
<keyword evidence="23" id="KW-1185">Reference proteome</keyword>
<dbReference type="CDD" id="cd06131">
    <property type="entry name" value="DNA_pol_III_epsilon_Ecoli_like"/>
    <property type="match status" value="1"/>
</dbReference>
<evidence type="ECO:0000256" key="7">
    <source>
        <dbReference type="ARBA" id="ARBA00022722"/>
    </source>
</evidence>
<dbReference type="NCBIfam" id="TIGR00573">
    <property type="entry name" value="dnaq"/>
    <property type="match status" value="1"/>
</dbReference>
<comment type="cofactor">
    <cofactor evidence="19">
        <name>Mg(2+)</name>
        <dbReference type="ChEBI" id="CHEBI:18420"/>
    </cofactor>
    <cofactor evidence="19">
        <name>Mn(2+)</name>
        <dbReference type="ChEBI" id="CHEBI:29035"/>
    </cofactor>
    <text evidence="19">Binds 2 divalent metal cations. Magnesium or manganese.</text>
</comment>
<evidence type="ECO:0000259" key="21">
    <source>
        <dbReference type="SMART" id="SM00479"/>
    </source>
</evidence>
<keyword evidence="6 20" id="KW-0235">DNA replication</keyword>
<dbReference type="InterPro" id="IPR006309">
    <property type="entry name" value="DnaQ_proteo"/>
</dbReference>
<evidence type="ECO:0000256" key="10">
    <source>
        <dbReference type="ARBA" id="ARBA00022839"/>
    </source>
</evidence>
<dbReference type="GO" id="GO:0008408">
    <property type="term" value="F:3'-5' exonuclease activity"/>
    <property type="evidence" value="ECO:0007669"/>
    <property type="project" value="TreeGrafter"/>
</dbReference>
<dbReference type="EMBL" id="AP007255">
    <property type="protein sequence ID" value="BAE53349.1"/>
    <property type="molecule type" value="Genomic_DNA"/>
</dbReference>
<organism evidence="22 23">
    <name type="scientific">Paramagnetospirillum magneticum (strain ATCC 700264 / AMB-1)</name>
    <name type="common">Magnetospirillum magneticum</name>
    <dbReference type="NCBI Taxonomy" id="342108"/>
    <lineage>
        <taxon>Bacteria</taxon>
        <taxon>Pseudomonadati</taxon>
        <taxon>Pseudomonadota</taxon>
        <taxon>Alphaproteobacteria</taxon>
        <taxon>Rhodospirillales</taxon>
        <taxon>Magnetospirillaceae</taxon>
        <taxon>Paramagnetospirillum</taxon>
    </lineage>
</organism>
<dbReference type="AlphaFoldDB" id="Q2VYH6"/>
<dbReference type="InterPro" id="IPR012337">
    <property type="entry name" value="RNaseH-like_sf"/>
</dbReference>
<keyword evidence="5 20" id="KW-0548">Nucleotidyltransferase</keyword>
<keyword evidence="9 20" id="KW-0378">Hydrolase</keyword>
<comment type="catalytic activity">
    <reaction evidence="16 20">
        <text>DNA(n) + a 2'-deoxyribonucleoside 5'-triphosphate = DNA(n+1) + diphosphate</text>
        <dbReference type="Rhea" id="RHEA:22508"/>
        <dbReference type="Rhea" id="RHEA-COMP:17339"/>
        <dbReference type="Rhea" id="RHEA-COMP:17340"/>
        <dbReference type="ChEBI" id="CHEBI:33019"/>
        <dbReference type="ChEBI" id="CHEBI:61560"/>
        <dbReference type="ChEBI" id="CHEBI:173112"/>
        <dbReference type="EC" id="2.7.7.7"/>
    </reaction>
</comment>
<evidence type="ECO:0000256" key="17">
    <source>
        <dbReference type="PIRSR" id="PIRSR606309-1"/>
    </source>
</evidence>
<evidence type="ECO:0000256" key="4">
    <source>
        <dbReference type="ARBA" id="ARBA00022679"/>
    </source>
</evidence>
<name>Q2VYH6_PARM1</name>
<dbReference type="STRING" id="342108.amb4545"/>
<dbReference type="GO" id="GO:0045004">
    <property type="term" value="P:DNA replication proofreading"/>
    <property type="evidence" value="ECO:0007669"/>
    <property type="project" value="TreeGrafter"/>
</dbReference>
<evidence type="ECO:0000256" key="12">
    <source>
        <dbReference type="ARBA" id="ARBA00022932"/>
    </source>
</evidence>
<dbReference type="InterPro" id="IPR013520">
    <property type="entry name" value="Ribonucl_H"/>
</dbReference>
<dbReference type="Gene3D" id="3.30.420.10">
    <property type="entry name" value="Ribonuclease H-like superfamily/Ribonuclease H"/>
    <property type="match status" value="1"/>
</dbReference>
<evidence type="ECO:0000256" key="11">
    <source>
        <dbReference type="ARBA" id="ARBA00022842"/>
    </source>
</evidence>
<evidence type="ECO:0000256" key="1">
    <source>
        <dbReference type="ARBA" id="ARBA00001936"/>
    </source>
</evidence>
<feature type="binding site" evidence="19">
    <location>
        <position position="36"/>
    </location>
    <ligand>
        <name>a divalent metal cation</name>
        <dbReference type="ChEBI" id="CHEBI:60240"/>
        <label>1</label>
        <note>catalytic</note>
    </ligand>
</feature>
<comment type="cofactor">
    <cofactor evidence="1 20">
        <name>Mn(2+)</name>
        <dbReference type="ChEBI" id="CHEBI:29035"/>
    </cofactor>
</comment>
<keyword evidence="12 20" id="KW-0239">DNA-directed DNA polymerase</keyword>
<evidence type="ECO:0000256" key="20">
    <source>
        <dbReference type="RuleBase" id="RU364087"/>
    </source>
</evidence>
<reference evidence="22 23" key="1">
    <citation type="journal article" date="2005" name="DNA Res.">
        <title>Complete genome sequence of the facultative anaerobic magnetotactic bacterium Magnetospirillum sp. strain AMB-1.</title>
        <authorList>
            <person name="Matsunaga T."/>
            <person name="Okamura Y."/>
            <person name="Fukuda Y."/>
            <person name="Wahyudi A.T."/>
            <person name="Murase Y."/>
            <person name="Takeyama H."/>
        </authorList>
    </citation>
    <scope>NUCLEOTIDE SEQUENCE [LARGE SCALE GENOMIC DNA]</scope>
    <source>
        <strain evidence="23">ATCC 700264 / AMB-1</strain>
    </source>
</reference>
<dbReference type="PANTHER" id="PTHR30231">
    <property type="entry name" value="DNA POLYMERASE III SUBUNIT EPSILON"/>
    <property type="match status" value="1"/>
</dbReference>
<dbReference type="SMART" id="SM00479">
    <property type="entry name" value="EXOIII"/>
    <property type="match status" value="1"/>
</dbReference>
<dbReference type="NCBIfam" id="NF004316">
    <property type="entry name" value="PRK05711.1"/>
    <property type="match status" value="1"/>
</dbReference>
<keyword evidence="11 19" id="KW-0460">Magnesium</keyword>
<keyword evidence="4 20" id="KW-0808">Transferase</keyword>
<evidence type="ECO:0000256" key="18">
    <source>
        <dbReference type="PIRSR" id="PIRSR606309-2"/>
    </source>
</evidence>
<keyword evidence="10 20" id="KW-0269">Exonuclease</keyword>
<dbReference type="SUPFAM" id="SSF53098">
    <property type="entry name" value="Ribonuclease H-like"/>
    <property type="match status" value="1"/>
</dbReference>
<dbReference type="Proteomes" id="UP000007058">
    <property type="component" value="Chromosome"/>
</dbReference>
<feature type="domain" description="Exonuclease" evidence="21">
    <location>
        <begin position="29"/>
        <end position="199"/>
    </location>
</feature>
<dbReference type="Pfam" id="PF00929">
    <property type="entry name" value="RNase_T"/>
    <property type="match status" value="1"/>
</dbReference>
<feature type="binding site" evidence="19">
    <location>
        <position position="34"/>
    </location>
    <ligand>
        <name>a divalent metal cation</name>
        <dbReference type="ChEBI" id="CHEBI:60240"/>
        <label>1</label>
        <note>catalytic</note>
    </ligand>
</feature>
<accession>Q2VYH6</accession>
<keyword evidence="7 20" id="KW-0540">Nuclease</keyword>
<gene>
    <name evidence="20" type="primary">dnaQ</name>
    <name evidence="22" type="ordered locus">amb4545</name>
</gene>
<feature type="binding site" evidence="18">
    <location>
        <position position="84"/>
    </location>
    <ligand>
        <name>substrate</name>
    </ligand>
</feature>
<feature type="binding site" evidence="18">
    <location>
        <position position="182"/>
    </location>
    <ligand>
        <name>substrate</name>
    </ligand>
</feature>